<evidence type="ECO:0000256" key="2">
    <source>
        <dbReference type="ARBA" id="ARBA00022980"/>
    </source>
</evidence>
<dbReference type="Pfam" id="PF00312">
    <property type="entry name" value="Ribosomal_S15"/>
    <property type="match status" value="1"/>
</dbReference>
<dbReference type="HAMAP" id="MF_01343_B">
    <property type="entry name" value="Ribosomal_uS15_B"/>
    <property type="match status" value="1"/>
</dbReference>
<dbReference type="NCBIfam" id="TIGR00952">
    <property type="entry name" value="S15_bact"/>
    <property type="match status" value="1"/>
</dbReference>
<evidence type="ECO:0000313" key="7">
    <source>
        <dbReference type="Proteomes" id="UP000243217"/>
    </source>
</evidence>
<dbReference type="EMBL" id="JNBS01001124">
    <property type="protein sequence ID" value="OQS02467.1"/>
    <property type="molecule type" value="Genomic_DNA"/>
</dbReference>
<evidence type="ECO:0000256" key="5">
    <source>
        <dbReference type="RuleBase" id="RU003920"/>
    </source>
</evidence>
<organism evidence="6 7">
    <name type="scientific">Thraustotheca clavata</name>
    <dbReference type="NCBI Taxonomy" id="74557"/>
    <lineage>
        <taxon>Eukaryota</taxon>
        <taxon>Sar</taxon>
        <taxon>Stramenopiles</taxon>
        <taxon>Oomycota</taxon>
        <taxon>Saprolegniomycetes</taxon>
        <taxon>Saprolegniales</taxon>
        <taxon>Achlyaceae</taxon>
        <taxon>Thraustotheca</taxon>
    </lineage>
</organism>
<dbReference type="AlphaFoldDB" id="A0A1V9ZWU7"/>
<accession>A0A1V9ZWU7</accession>
<dbReference type="InterPro" id="IPR005290">
    <property type="entry name" value="Ribosomal_uS15_bac-type"/>
</dbReference>
<evidence type="ECO:0000313" key="6">
    <source>
        <dbReference type="EMBL" id="OQS02467.1"/>
    </source>
</evidence>
<sequence>MLRSLAIRSLVRPSCTFRAFSDDVLKQTYNYTLPEELNGEKDLRMGFKPVQLRDAPDAVHRMLSFENASQEELNKMKIQKAIQAFQRFPGDTGSSEVQVAILTQKIKRMTEHFKEHKKDNHSRRGLQTMISRRKKLLEYLRRENLTKYRAVVAALGLRFS</sequence>
<dbReference type="FunFam" id="1.10.287.10:FF:000002">
    <property type="entry name" value="30S ribosomal protein S15"/>
    <property type="match status" value="1"/>
</dbReference>
<evidence type="ECO:0000256" key="3">
    <source>
        <dbReference type="ARBA" id="ARBA00023274"/>
    </source>
</evidence>
<dbReference type="SUPFAM" id="SSF47060">
    <property type="entry name" value="S15/NS1 RNA-binding domain"/>
    <property type="match status" value="1"/>
</dbReference>
<dbReference type="OrthoDB" id="441444at2759"/>
<protein>
    <recommendedName>
        <fullName evidence="5">30S ribosomal protein S15</fullName>
    </recommendedName>
</protein>
<dbReference type="InterPro" id="IPR009068">
    <property type="entry name" value="uS15_NS1_RNA-bd_sf"/>
</dbReference>
<keyword evidence="3 4" id="KW-0687">Ribonucleoprotein</keyword>
<dbReference type="STRING" id="74557.A0A1V9ZWU7"/>
<dbReference type="PANTHER" id="PTHR23321:SF26">
    <property type="entry name" value="SMALL RIBOSOMAL SUBUNIT PROTEIN US15M"/>
    <property type="match status" value="1"/>
</dbReference>
<dbReference type="Proteomes" id="UP000243217">
    <property type="component" value="Unassembled WGS sequence"/>
</dbReference>
<dbReference type="CDD" id="cd00353">
    <property type="entry name" value="Ribosomal_S15p_S13e"/>
    <property type="match status" value="1"/>
</dbReference>
<dbReference type="Gene3D" id="6.10.250.3130">
    <property type="match status" value="1"/>
</dbReference>
<dbReference type="PROSITE" id="PS00362">
    <property type="entry name" value="RIBOSOMAL_S15"/>
    <property type="match status" value="1"/>
</dbReference>
<evidence type="ECO:0000256" key="1">
    <source>
        <dbReference type="ARBA" id="ARBA00008434"/>
    </source>
</evidence>
<comment type="caution">
    <text evidence="6">The sequence shown here is derived from an EMBL/GenBank/DDBJ whole genome shotgun (WGS) entry which is preliminary data.</text>
</comment>
<dbReference type="GO" id="GO:0003735">
    <property type="term" value="F:structural constituent of ribosome"/>
    <property type="evidence" value="ECO:0007669"/>
    <property type="project" value="InterPro"/>
</dbReference>
<dbReference type="Gene3D" id="1.10.287.10">
    <property type="entry name" value="S15/NS1, RNA-binding"/>
    <property type="match status" value="1"/>
</dbReference>
<gene>
    <name evidence="6" type="ORF">THRCLA_05161</name>
</gene>
<comment type="similarity">
    <text evidence="1 4">Belongs to the universal ribosomal protein uS15 family.</text>
</comment>
<name>A0A1V9ZWU7_9STRA</name>
<proteinExistence type="inferred from homology"/>
<dbReference type="GO" id="GO:0006412">
    <property type="term" value="P:translation"/>
    <property type="evidence" value="ECO:0007669"/>
    <property type="project" value="InterPro"/>
</dbReference>
<reference evidence="6 7" key="1">
    <citation type="journal article" date="2014" name="Genome Biol. Evol.">
        <title>The secreted proteins of Achlya hypogyna and Thraustotheca clavata identify the ancestral oomycete secretome and reveal gene acquisitions by horizontal gene transfer.</title>
        <authorList>
            <person name="Misner I."/>
            <person name="Blouin N."/>
            <person name="Leonard G."/>
            <person name="Richards T.A."/>
            <person name="Lane C.E."/>
        </authorList>
    </citation>
    <scope>NUCLEOTIDE SEQUENCE [LARGE SCALE GENOMIC DNA]</scope>
    <source>
        <strain evidence="6 7">ATCC 34112</strain>
    </source>
</reference>
<keyword evidence="7" id="KW-1185">Reference proteome</keyword>
<keyword evidence="2 4" id="KW-0689">Ribosomal protein</keyword>
<dbReference type="PANTHER" id="PTHR23321">
    <property type="entry name" value="RIBOSOMAL PROTEIN S15, BACTERIAL AND ORGANELLAR"/>
    <property type="match status" value="1"/>
</dbReference>
<dbReference type="GO" id="GO:0005737">
    <property type="term" value="C:cytoplasm"/>
    <property type="evidence" value="ECO:0007669"/>
    <property type="project" value="UniProtKB-ARBA"/>
</dbReference>
<dbReference type="InterPro" id="IPR000589">
    <property type="entry name" value="Ribosomal_uS15"/>
</dbReference>
<dbReference type="GO" id="GO:0005840">
    <property type="term" value="C:ribosome"/>
    <property type="evidence" value="ECO:0007669"/>
    <property type="project" value="UniProtKB-KW"/>
</dbReference>
<evidence type="ECO:0000256" key="4">
    <source>
        <dbReference type="RuleBase" id="RU003919"/>
    </source>
</evidence>
<dbReference type="SMART" id="SM01387">
    <property type="entry name" value="Ribosomal_S15"/>
    <property type="match status" value="1"/>
</dbReference>
<dbReference type="GO" id="GO:1990904">
    <property type="term" value="C:ribonucleoprotein complex"/>
    <property type="evidence" value="ECO:0007669"/>
    <property type="project" value="UniProtKB-KW"/>
</dbReference>